<sequence>METKSTNEVKGDYDRVSASECLGSLIELHGIVMEDDLFVIPDADGTAVLYNDGKIRFDEIADIEVGSVFVGILLRNGYLFYLSRTEPLKTCIYTHGGWGSISEISPRGIAGHIGRELHGKLGDHTAVD</sequence>
<gene>
    <name evidence="1" type="ORF">M136_1727</name>
</gene>
<protein>
    <submittedName>
        <fullName evidence="1">Uncharacterized protein</fullName>
    </submittedName>
</protein>
<evidence type="ECO:0000313" key="1">
    <source>
        <dbReference type="EMBL" id="EXZ29052.1"/>
    </source>
</evidence>
<dbReference type="EMBL" id="JGDJ01000177">
    <property type="protein sequence ID" value="EXZ29052.1"/>
    <property type="molecule type" value="Genomic_DNA"/>
</dbReference>
<evidence type="ECO:0000313" key="2">
    <source>
        <dbReference type="Proteomes" id="UP000022082"/>
    </source>
</evidence>
<reference evidence="1 2" key="1">
    <citation type="submission" date="2014-02" db="EMBL/GenBank/DDBJ databases">
        <authorList>
            <person name="Sears C."/>
            <person name="Carroll K."/>
            <person name="Sack B.R."/>
            <person name="Qadri F."/>
            <person name="Myers L.L."/>
            <person name="Chung G.-T."/>
            <person name="Escheverria P."/>
            <person name="Fraser C.M."/>
            <person name="Sadzewicz L."/>
            <person name="Shefchek K.A."/>
            <person name="Tallon L."/>
            <person name="Das S.P."/>
            <person name="Daugherty S."/>
            <person name="Mongodin E.F."/>
        </authorList>
    </citation>
    <scope>NUCLEOTIDE SEQUENCE [LARGE SCALE GENOMIC DNA]</scope>
    <source>
        <strain evidence="1 2">S36L11</strain>
    </source>
</reference>
<proteinExistence type="predicted"/>
<name>A0A015YAS7_BACFG</name>
<comment type="caution">
    <text evidence="1">The sequence shown here is derived from an EMBL/GenBank/DDBJ whole genome shotgun (WGS) entry which is preliminary data.</text>
</comment>
<organism evidence="1 2">
    <name type="scientific">Bacteroides fragilis str. S36L11</name>
    <dbReference type="NCBI Taxonomy" id="1339327"/>
    <lineage>
        <taxon>Bacteria</taxon>
        <taxon>Pseudomonadati</taxon>
        <taxon>Bacteroidota</taxon>
        <taxon>Bacteroidia</taxon>
        <taxon>Bacteroidales</taxon>
        <taxon>Bacteroidaceae</taxon>
        <taxon>Bacteroides</taxon>
    </lineage>
</organism>
<dbReference type="RefSeq" id="WP_004295441.1">
    <property type="nucleotide sequence ID" value="NZ_JGDJ01000177.1"/>
</dbReference>
<dbReference type="GeneID" id="99669052"/>
<accession>A0A015YAS7</accession>
<dbReference type="PATRIC" id="fig|1339327.3.peg.2364"/>
<dbReference type="Proteomes" id="UP000022082">
    <property type="component" value="Unassembled WGS sequence"/>
</dbReference>
<dbReference type="AlphaFoldDB" id="A0A015YAS7"/>